<dbReference type="AlphaFoldDB" id="A0A1I2JTP9"/>
<dbReference type="RefSeq" id="WP_093716325.1">
    <property type="nucleotide sequence ID" value="NZ_FONG01000019.1"/>
</dbReference>
<name>A0A1I2JTP9_9ACTN</name>
<evidence type="ECO:0000256" key="2">
    <source>
        <dbReference type="ARBA" id="ARBA00022692"/>
    </source>
</evidence>
<proteinExistence type="predicted"/>
<dbReference type="OrthoDB" id="3386503at2"/>
<reference evidence="6 7" key="1">
    <citation type="submission" date="2016-10" db="EMBL/GenBank/DDBJ databases">
        <authorList>
            <person name="de Groot N.N."/>
        </authorList>
    </citation>
    <scope>NUCLEOTIDE SEQUENCE [LARGE SCALE GENOMIC DNA]</scope>
    <source>
        <strain evidence="6 7">CGMCC 4.3510</strain>
    </source>
</reference>
<dbReference type="STRING" id="380248.SAMN05216251_119139"/>
<gene>
    <name evidence="6" type="ORF">SAMN05216251_119139</name>
</gene>
<keyword evidence="4" id="KW-0472">Membrane</keyword>
<keyword evidence="7" id="KW-1185">Reference proteome</keyword>
<sequence>MISVLTSLAPLLCGGLLAVTGAAKLFGRRTAQLAANTVLVRVLGNGHRATAALRTVGAAEVLIAAALLAAPEAAAPGVATALLGAGFTGYLAYARATAPESSCGCSARDEGPIGWRSFTRAGLVVLGGLAAVAADRTWWSRIDGDPLPSAVVVVVAAAVLLALSSDLDQRWLVPLRKLRLRLFGTPLGRPPRGGDARVPVAASVELLENSLAWQAASPVVRSALLDHWDDEGWRILRFTGVYEDKRGARPVNVLFALDLTATIDNAPAPAVRVSVVDDITEEPIDVGHLTPVLRPVLPLAG</sequence>
<dbReference type="Pfam" id="PF07291">
    <property type="entry name" value="MauE"/>
    <property type="match status" value="1"/>
</dbReference>
<evidence type="ECO:0000256" key="4">
    <source>
        <dbReference type="ARBA" id="ARBA00023136"/>
    </source>
</evidence>
<protein>
    <recommendedName>
        <fullName evidence="5">Methylamine utilisation protein MauE domain-containing protein</fullName>
    </recommendedName>
</protein>
<keyword evidence="2" id="KW-0812">Transmembrane</keyword>
<dbReference type="EMBL" id="FONG01000019">
    <property type="protein sequence ID" value="SFF57413.1"/>
    <property type="molecule type" value="Genomic_DNA"/>
</dbReference>
<evidence type="ECO:0000256" key="3">
    <source>
        <dbReference type="ARBA" id="ARBA00022989"/>
    </source>
</evidence>
<comment type="subcellular location">
    <subcellularLocation>
        <location evidence="1">Membrane</location>
        <topology evidence="1">Multi-pass membrane protein</topology>
    </subcellularLocation>
</comment>
<dbReference type="GO" id="GO:0016020">
    <property type="term" value="C:membrane"/>
    <property type="evidence" value="ECO:0007669"/>
    <property type="project" value="UniProtKB-SubCell"/>
</dbReference>
<dbReference type="GO" id="GO:0030416">
    <property type="term" value="P:methylamine metabolic process"/>
    <property type="evidence" value="ECO:0007669"/>
    <property type="project" value="InterPro"/>
</dbReference>
<dbReference type="InterPro" id="IPR009908">
    <property type="entry name" value="Methylamine_util_MauE"/>
</dbReference>
<evidence type="ECO:0000256" key="1">
    <source>
        <dbReference type="ARBA" id="ARBA00004141"/>
    </source>
</evidence>
<accession>A0A1I2JTP9</accession>
<dbReference type="Proteomes" id="UP000199323">
    <property type="component" value="Unassembled WGS sequence"/>
</dbReference>
<feature type="domain" description="Methylamine utilisation protein MauE" evidence="5">
    <location>
        <begin position="5"/>
        <end position="131"/>
    </location>
</feature>
<keyword evidence="3" id="KW-1133">Transmembrane helix</keyword>
<evidence type="ECO:0000259" key="5">
    <source>
        <dbReference type="Pfam" id="PF07291"/>
    </source>
</evidence>
<organism evidence="6 7">
    <name type="scientific">Actinacidiphila alni</name>
    <dbReference type="NCBI Taxonomy" id="380248"/>
    <lineage>
        <taxon>Bacteria</taxon>
        <taxon>Bacillati</taxon>
        <taxon>Actinomycetota</taxon>
        <taxon>Actinomycetes</taxon>
        <taxon>Kitasatosporales</taxon>
        <taxon>Streptomycetaceae</taxon>
        <taxon>Actinacidiphila</taxon>
    </lineage>
</organism>
<evidence type="ECO:0000313" key="7">
    <source>
        <dbReference type="Proteomes" id="UP000199323"/>
    </source>
</evidence>
<evidence type="ECO:0000313" key="6">
    <source>
        <dbReference type="EMBL" id="SFF57413.1"/>
    </source>
</evidence>